<dbReference type="PATRIC" id="fig|216942.3.peg.927"/>
<gene>
    <name evidence="2" type="ORF">SLITO_v1c09110</name>
</gene>
<sequence>MKKLLGLLAATGLVATTGATVVSCGNKEEAFSFGDAFKDFKMKVGDEDKTLALVASTPAKDSAISATSSKAEVATVTVSSAKDTEGTGKFNLVVKAVAKGESTITVKYGEQSKTIKVTVEDKDGETPSPSEKVELNTIITKTTLGDLEFDSKPTDSAIIEAAKKLNTSLISEQVEVKEDSIKEAEATISAKSDSANYTGSVKVTFTKKQTEQKPVLSVDGGNDITFPKSEKKKVVTIKVTNPKAGSAITANASKSEIITVSDVPENDNDGKGTFQITINAVKEGNDTVTVTYGGAENLVLNVTIS</sequence>
<accession>A0A0K1W348</accession>
<dbReference type="KEGG" id="sll:SLITO_v1c09110"/>
<evidence type="ECO:0000313" key="2">
    <source>
        <dbReference type="EMBL" id="AKX34522.1"/>
    </source>
</evidence>
<dbReference type="RefSeq" id="WP_075058611.1">
    <property type="nucleotide sequence ID" value="NZ_CP012357.1"/>
</dbReference>
<dbReference type="OrthoDB" id="9968759at2"/>
<dbReference type="Gene3D" id="2.60.40.1080">
    <property type="match status" value="1"/>
</dbReference>
<reference evidence="2 3" key="1">
    <citation type="journal article" date="2015" name="Genome Announc.">
        <title>Complete Genome Sequence of Spiroplasma litorale TN-1T (DSM 21781), a Bacterium Isolated from a Green-Eyed Horsefly (Tabanus nigrovittatus).</title>
        <authorList>
            <person name="Lo W.S."/>
            <person name="Lai Y.C."/>
            <person name="Lien Y.W."/>
            <person name="Wang T.H."/>
            <person name="Kuo C.H."/>
        </authorList>
    </citation>
    <scope>NUCLEOTIDE SEQUENCE [LARGE SCALE GENOMIC DNA]</scope>
    <source>
        <strain evidence="2 3">TN-1</strain>
    </source>
</reference>
<dbReference type="EMBL" id="CP012357">
    <property type="protein sequence ID" value="AKX34522.1"/>
    <property type="molecule type" value="Genomic_DNA"/>
</dbReference>
<keyword evidence="1" id="KW-0732">Signal</keyword>
<dbReference type="Proteomes" id="UP000067476">
    <property type="component" value="Chromosome"/>
</dbReference>
<organism evidence="2 3">
    <name type="scientific">Spiroplasma litorale</name>
    <dbReference type="NCBI Taxonomy" id="216942"/>
    <lineage>
        <taxon>Bacteria</taxon>
        <taxon>Bacillati</taxon>
        <taxon>Mycoplasmatota</taxon>
        <taxon>Mollicutes</taxon>
        <taxon>Entomoplasmatales</taxon>
        <taxon>Spiroplasmataceae</taxon>
        <taxon>Spiroplasma</taxon>
    </lineage>
</organism>
<dbReference type="InterPro" id="IPR054816">
    <property type="entry name" value="Lipoprotein_mollicutes-type_CS"/>
</dbReference>
<feature type="signal peptide" evidence="1">
    <location>
        <begin position="1"/>
        <end position="19"/>
    </location>
</feature>
<feature type="chain" id="PRO_5005470813" description="Lipoprotein" evidence="1">
    <location>
        <begin position="20"/>
        <end position="305"/>
    </location>
</feature>
<evidence type="ECO:0008006" key="4">
    <source>
        <dbReference type="Google" id="ProtNLM"/>
    </source>
</evidence>
<name>A0A0K1W348_9MOLU</name>
<dbReference type="AlphaFoldDB" id="A0A0K1W348"/>
<dbReference type="PROSITE" id="PS51257">
    <property type="entry name" value="PROKAR_LIPOPROTEIN"/>
    <property type="match status" value="1"/>
</dbReference>
<evidence type="ECO:0000313" key="3">
    <source>
        <dbReference type="Proteomes" id="UP000067476"/>
    </source>
</evidence>
<keyword evidence="3" id="KW-1185">Reference proteome</keyword>
<dbReference type="STRING" id="216942.SLITO_v1c09110"/>
<evidence type="ECO:0000256" key="1">
    <source>
        <dbReference type="SAM" id="SignalP"/>
    </source>
</evidence>
<dbReference type="NCBIfam" id="NF038029">
    <property type="entry name" value="LP_plasma"/>
    <property type="match status" value="1"/>
</dbReference>
<dbReference type="NCBIfam" id="NF045726">
    <property type="entry name" value="XXplasma_LP"/>
    <property type="match status" value="1"/>
</dbReference>
<proteinExistence type="predicted"/>
<protein>
    <recommendedName>
        <fullName evidence="4">Lipoprotein</fullName>
    </recommendedName>
</protein>